<dbReference type="SUPFAM" id="SSF53474">
    <property type="entry name" value="alpha/beta-Hydrolases"/>
    <property type="match status" value="1"/>
</dbReference>
<proteinExistence type="predicted"/>
<keyword evidence="2" id="KW-1185">Reference proteome</keyword>
<dbReference type="Gene3D" id="3.40.50.1820">
    <property type="entry name" value="alpha/beta hydrolase"/>
    <property type="match status" value="1"/>
</dbReference>
<accession>A0A9X3F5M5</accession>
<evidence type="ECO:0000313" key="1">
    <source>
        <dbReference type="EMBL" id="MCY1721009.1"/>
    </source>
</evidence>
<sequence>MMKKILFYSLAILVLFGCQNNSPESSKTIQSLKQMLAENPESIADLNGELIKEESEFAAQLINEHLTSKMKAEFQSQWQNETLELGEYQLKYKYKKFGEKPPEGWSLYISMHGGGNARPEVNDQQWANQQKLYEPAEGIYMAPRAPTDTWNLWHQDHIDEFFTRFIQLADVFEDVNTNRIYLTGYSAGGDGTYQLAPRMADELAAAAMMAGHPNDASPLGLRNLPFTIHMGAEDAAYKRNEIAAEWGAKLDELKKDDPEGYIHDVQIHEGMGHWMEKKDTVAIEWMAQFNRVAYPDKVVWKQSGVTHNRFYWLAVPEGEAVNNAEVVATRKGQTIEIEKADLVSELIIRLNDEMLDLDKKVNVIVNGKSVFNAIAPRSIATIWKSLSERNDLEQFFCAEINVSLE</sequence>
<dbReference type="RefSeq" id="WP_343333343.1">
    <property type="nucleotide sequence ID" value="NZ_JAPOHD010000026.1"/>
</dbReference>
<reference evidence="1" key="1">
    <citation type="submission" date="2022-11" db="EMBL/GenBank/DDBJ databases">
        <title>Marilongibacter aestuarii gen. nov., sp. nov., isolated from tidal flat sediment.</title>
        <authorList>
            <person name="Jiayan W."/>
        </authorList>
    </citation>
    <scope>NUCLEOTIDE SEQUENCE</scope>
    <source>
        <strain evidence="1">Z1-6</strain>
    </source>
</reference>
<gene>
    <name evidence="1" type="ORF">OU798_11695</name>
</gene>
<organism evidence="1 2">
    <name type="scientific">Draconibacterium aestuarii</name>
    <dbReference type="NCBI Taxonomy" id="2998507"/>
    <lineage>
        <taxon>Bacteria</taxon>
        <taxon>Pseudomonadati</taxon>
        <taxon>Bacteroidota</taxon>
        <taxon>Bacteroidia</taxon>
        <taxon>Marinilabiliales</taxon>
        <taxon>Prolixibacteraceae</taxon>
        <taxon>Draconibacterium</taxon>
    </lineage>
</organism>
<evidence type="ECO:0008006" key="3">
    <source>
        <dbReference type="Google" id="ProtNLM"/>
    </source>
</evidence>
<evidence type="ECO:0000313" key="2">
    <source>
        <dbReference type="Proteomes" id="UP001145087"/>
    </source>
</evidence>
<protein>
    <recommendedName>
        <fullName evidence="3">Alpha/beta hydrolase</fullName>
    </recommendedName>
</protein>
<dbReference type="InterPro" id="IPR029058">
    <property type="entry name" value="AB_hydrolase_fold"/>
</dbReference>
<dbReference type="Proteomes" id="UP001145087">
    <property type="component" value="Unassembled WGS sequence"/>
</dbReference>
<dbReference type="AlphaFoldDB" id="A0A9X3F5M5"/>
<name>A0A9X3F5M5_9BACT</name>
<dbReference type="EMBL" id="JAPOHD010000026">
    <property type="protein sequence ID" value="MCY1721009.1"/>
    <property type="molecule type" value="Genomic_DNA"/>
</dbReference>
<comment type="caution">
    <text evidence="1">The sequence shown here is derived from an EMBL/GenBank/DDBJ whole genome shotgun (WGS) entry which is preliminary data.</text>
</comment>
<dbReference type="PROSITE" id="PS51257">
    <property type="entry name" value="PROKAR_LIPOPROTEIN"/>
    <property type="match status" value="1"/>
</dbReference>